<evidence type="ECO:0000313" key="2">
    <source>
        <dbReference type="Proteomes" id="UP000184406"/>
    </source>
</evidence>
<keyword evidence="2" id="KW-1185">Reference proteome</keyword>
<proteinExistence type="predicted"/>
<gene>
    <name evidence="1" type="ORF">SAMN03080594_101549</name>
</gene>
<dbReference type="OrthoDB" id="957410at2"/>
<dbReference type="NCBIfam" id="TIGR04255">
    <property type="entry name" value="sporadTIGR04255"/>
    <property type="match status" value="1"/>
</dbReference>
<name>A0A1M4UA80_9FLAO</name>
<evidence type="ECO:0000313" key="1">
    <source>
        <dbReference type="EMBL" id="SHE53639.1"/>
    </source>
</evidence>
<sequence length="246" mass="28387">MAHITKIEPDNIKDSVVEIRYESKMPFPLVVGVVFDKLKNTFQLVNQNPNSGSFKFPINNESQIQIEQSETILHDNVITIKLNPGTIIFNCLNAYPLWPTYFSKIREVLEIIYEAQIFASVNRIGLRYINEYLDQKIEDIVNLEFKFGIPDATSHLVNIKTEFNFQNHLVILTLIKTAGTKKVSEDKTVIPVSYVDIDVIQQNLDLKNLDEVLQIIDEAHNVEKILFFNRLLKKEHLSNLKITSNE</sequence>
<dbReference type="EMBL" id="FQUX01000001">
    <property type="protein sequence ID" value="SHE53639.1"/>
    <property type="molecule type" value="Genomic_DNA"/>
</dbReference>
<dbReference type="Proteomes" id="UP000184406">
    <property type="component" value="Unassembled WGS sequence"/>
</dbReference>
<organism evidence="1 2">
    <name type="scientific">Arenibacter palladensis</name>
    <dbReference type="NCBI Taxonomy" id="237373"/>
    <lineage>
        <taxon>Bacteria</taxon>
        <taxon>Pseudomonadati</taxon>
        <taxon>Bacteroidota</taxon>
        <taxon>Flavobacteriia</taxon>
        <taxon>Flavobacteriales</taxon>
        <taxon>Flavobacteriaceae</taxon>
        <taxon>Arenibacter</taxon>
    </lineage>
</organism>
<reference evidence="2" key="1">
    <citation type="submission" date="2016-11" db="EMBL/GenBank/DDBJ databases">
        <authorList>
            <person name="Varghese N."/>
            <person name="Submissions S."/>
        </authorList>
    </citation>
    <scope>NUCLEOTIDE SEQUENCE [LARGE SCALE GENOMIC DNA]</scope>
    <source>
        <strain evidence="2">DSM 17539</strain>
    </source>
</reference>
<accession>A0A1M4UA80</accession>
<dbReference type="RefSeq" id="WP_072860184.1">
    <property type="nucleotide sequence ID" value="NZ_FQUX01000001.1"/>
</dbReference>
<dbReference type="AlphaFoldDB" id="A0A1M4UA80"/>
<dbReference type="InterPro" id="IPR026349">
    <property type="entry name" value="CHP04255"/>
</dbReference>
<protein>
    <submittedName>
        <fullName evidence="1">TIGR04255 family protein</fullName>
    </submittedName>
</protein>